<evidence type="ECO:0000313" key="1">
    <source>
        <dbReference type="EMBL" id="KAG8629712.1"/>
    </source>
</evidence>
<keyword evidence="2" id="KW-1185">Reference proteome</keyword>
<dbReference type="Proteomes" id="UP000809789">
    <property type="component" value="Unassembled WGS sequence"/>
</dbReference>
<protein>
    <submittedName>
        <fullName evidence="1">Uncharacterized protein</fullName>
    </submittedName>
</protein>
<sequence length="178" mass="20278">MKDKMSTTYYHNHATSEKAEEEDSWIIHVKTSSHVVNEEKSCLMAFLDDVVWDEAETAVRLTPTWKKGEVVAPGINLTPPSPSSEQPAALPGEEPGLLNKTILHADWKSKSEWAKTMAKRRRQEERALMRYQVATHLAEMVWQEDAKQKAKEAAAARAKEGQYWAARLAKIDKGCDWW</sequence>
<dbReference type="AlphaFoldDB" id="A0A8K0L688"/>
<evidence type="ECO:0000313" key="2">
    <source>
        <dbReference type="Proteomes" id="UP000809789"/>
    </source>
</evidence>
<proteinExistence type="predicted"/>
<name>A0A8K0L688_9PEZI</name>
<reference evidence="1" key="1">
    <citation type="submission" date="2021-07" db="EMBL/GenBank/DDBJ databases">
        <title>Elsinoe batatas strain:CRI-CJ2 Genome sequencing and assembly.</title>
        <authorList>
            <person name="Huang L."/>
        </authorList>
    </citation>
    <scope>NUCLEOTIDE SEQUENCE</scope>
    <source>
        <strain evidence="1">CRI-CJ2</strain>
    </source>
</reference>
<accession>A0A8K0L688</accession>
<organism evidence="1 2">
    <name type="scientific">Elsinoe batatas</name>
    <dbReference type="NCBI Taxonomy" id="2601811"/>
    <lineage>
        <taxon>Eukaryota</taxon>
        <taxon>Fungi</taxon>
        <taxon>Dikarya</taxon>
        <taxon>Ascomycota</taxon>
        <taxon>Pezizomycotina</taxon>
        <taxon>Dothideomycetes</taxon>
        <taxon>Dothideomycetidae</taxon>
        <taxon>Myriangiales</taxon>
        <taxon>Elsinoaceae</taxon>
        <taxon>Elsinoe</taxon>
    </lineage>
</organism>
<gene>
    <name evidence="1" type="ORF">KVT40_001331</name>
</gene>
<comment type="caution">
    <text evidence="1">The sequence shown here is derived from an EMBL/GenBank/DDBJ whole genome shotgun (WGS) entry which is preliminary data.</text>
</comment>
<dbReference type="EMBL" id="JAESVG020000002">
    <property type="protein sequence ID" value="KAG8629712.1"/>
    <property type="molecule type" value="Genomic_DNA"/>
</dbReference>